<proteinExistence type="inferred from homology"/>
<dbReference type="NCBIfam" id="TIGR01727">
    <property type="entry name" value="oligo_HPY"/>
    <property type="match status" value="1"/>
</dbReference>
<dbReference type="RefSeq" id="WP_311758442.1">
    <property type="nucleotide sequence ID" value="NZ_JAVRQI010000003.1"/>
</dbReference>
<dbReference type="InterPro" id="IPR017871">
    <property type="entry name" value="ABC_transporter-like_CS"/>
</dbReference>
<evidence type="ECO:0000256" key="3">
    <source>
        <dbReference type="ARBA" id="ARBA00022448"/>
    </source>
</evidence>
<keyword evidence="3" id="KW-0813">Transport</keyword>
<keyword evidence="4" id="KW-0547">Nucleotide-binding</keyword>
<gene>
    <name evidence="7" type="ORF">RM190_05690</name>
</gene>
<dbReference type="GO" id="GO:0005524">
    <property type="term" value="F:ATP binding"/>
    <property type="evidence" value="ECO:0007669"/>
    <property type="project" value="UniProtKB-KW"/>
</dbReference>
<comment type="caution">
    <text evidence="7">The sequence shown here is derived from an EMBL/GenBank/DDBJ whole genome shotgun (WGS) entry which is preliminary data.</text>
</comment>
<dbReference type="Proteomes" id="UP001251085">
    <property type="component" value="Unassembled WGS sequence"/>
</dbReference>
<sequence>MTMTAQKQPDSGDRDIVLSTRDLTKHFQVGGGFLNGPPRTVRAVDGVSLDIRARETFALVGESGCGKTTLGRVMLRLQEPTSGQVQYRGTELTDLGEDAMRGLRKKLQIVFQDPYASLNPRMRVEEILAEPLRSHGFGSPADIRDRCAELLEMVGLRKQYLRNYPHQFSGGQRQRIGIARALANKPDFVVCDESVSALDVSIQAQVLNLLTDLQDQLKLTYFFITHDLAVVRQFADRVGVMFLGRLVEVGTTEEIFAQPLHPYSMLLMSAVPRPDPRQRGRDRPMMQGEIPSPMNLPKGCRFHTRCPFARDICRIEDPALQSRGDRAVACHFPLDG</sequence>
<name>A0ABU3EB31_9RHOB</name>
<evidence type="ECO:0000256" key="2">
    <source>
        <dbReference type="ARBA" id="ARBA00005417"/>
    </source>
</evidence>
<evidence type="ECO:0000259" key="6">
    <source>
        <dbReference type="PROSITE" id="PS50893"/>
    </source>
</evidence>
<dbReference type="PROSITE" id="PS00211">
    <property type="entry name" value="ABC_TRANSPORTER_1"/>
    <property type="match status" value="1"/>
</dbReference>
<dbReference type="EMBL" id="JAVRQI010000003">
    <property type="protein sequence ID" value="MDT1061345.1"/>
    <property type="molecule type" value="Genomic_DNA"/>
</dbReference>
<protein>
    <submittedName>
        <fullName evidence="7">ATP-binding cassette domain-containing protein</fullName>
    </submittedName>
</protein>
<accession>A0ABU3EB31</accession>
<dbReference type="Pfam" id="PF00005">
    <property type="entry name" value="ABC_tran"/>
    <property type="match status" value="1"/>
</dbReference>
<comment type="subcellular location">
    <subcellularLocation>
        <location evidence="1">Cell inner membrane</location>
        <topology evidence="1">Peripheral membrane protein</topology>
    </subcellularLocation>
</comment>
<dbReference type="InterPro" id="IPR027417">
    <property type="entry name" value="P-loop_NTPase"/>
</dbReference>
<evidence type="ECO:0000313" key="7">
    <source>
        <dbReference type="EMBL" id="MDT1061345.1"/>
    </source>
</evidence>
<dbReference type="Gene3D" id="3.40.50.300">
    <property type="entry name" value="P-loop containing nucleotide triphosphate hydrolases"/>
    <property type="match status" value="1"/>
</dbReference>
<dbReference type="SUPFAM" id="SSF52540">
    <property type="entry name" value="P-loop containing nucleoside triphosphate hydrolases"/>
    <property type="match status" value="1"/>
</dbReference>
<dbReference type="InterPro" id="IPR003439">
    <property type="entry name" value="ABC_transporter-like_ATP-bd"/>
</dbReference>
<evidence type="ECO:0000256" key="4">
    <source>
        <dbReference type="ARBA" id="ARBA00022741"/>
    </source>
</evidence>
<keyword evidence="5 7" id="KW-0067">ATP-binding</keyword>
<dbReference type="PANTHER" id="PTHR43776">
    <property type="entry name" value="TRANSPORT ATP-BINDING PROTEIN"/>
    <property type="match status" value="1"/>
</dbReference>
<evidence type="ECO:0000256" key="5">
    <source>
        <dbReference type="ARBA" id="ARBA00022840"/>
    </source>
</evidence>
<evidence type="ECO:0000313" key="8">
    <source>
        <dbReference type="Proteomes" id="UP001251085"/>
    </source>
</evidence>
<feature type="domain" description="ABC transporter" evidence="6">
    <location>
        <begin position="18"/>
        <end position="268"/>
    </location>
</feature>
<reference evidence="8" key="1">
    <citation type="submission" date="2023-07" db="EMBL/GenBank/DDBJ databases">
        <title>Characterization of two Paracoccaceae strains isolated from Phycosphere and proposal of Xinfangfangia lacusdiani sp. nov.</title>
        <authorList>
            <person name="Deng Y."/>
            <person name="Zhang Y.Q."/>
        </authorList>
    </citation>
    <scope>NUCLEOTIDE SEQUENCE [LARGE SCALE GENOMIC DNA]</scope>
    <source>
        <strain evidence="8">CPCC 101403</strain>
    </source>
</reference>
<dbReference type="PROSITE" id="PS50893">
    <property type="entry name" value="ABC_TRANSPORTER_2"/>
    <property type="match status" value="1"/>
</dbReference>
<organism evidence="7 8">
    <name type="scientific">Paracoccus broussonetiae</name>
    <dbReference type="NCBI Taxonomy" id="3075834"/>
    <lineage>
        <taxon>Bacteria</taxon>
        <taxon>Pseudomonadati</taxon>
        <taxon>Pseudomonadota</taxon>
        <taxon>Alphaproteobacteria</taxon>
        <taxon>Rhodobacterales</taxon>
        <taxon>Paracoccaceae</taxon>
        <taxon>Paracoccus</taxon>
    </lineage>
</organism>
<dbReference type="SMART" id="SM00382">
    <property type="entry name" value="AAA"/>
    <property type="match status" value="1"/>
</dbReference>
<dbReference type="InterPro" id="IPR013563">
    <property type="entry name" value="Oligopep_ABC_C"/>
</dbReference>
<comment type="similarity">
    <text evidence="2">Belongs to the ABC transporter superfamily.</text>
</comment>
<dbReference type="CDD" id="cd03257">
    <property type="entry name" value="ABC_NikE_OppD_transporters"/>
    <property type="match status" value="1"/>
</dbReference>
<dbReference type="PANTHER" id="PTHR43776:SF7">
    <property type="entry name" value="D,D-DIPEPTIDE TRANSPORT ATP-BINDING PROTEIN DDPF-RELATED"/>
    <property type="match status" value="1"/>
</dbReference>
<keyword evidence="8" id="KW-1185">Reference proteome</keyword>
<dbReference type="InterPro" id="IPR050319">
    <property type="entry name" value="ABC_transp_ATP-bind"/>
</dbReference>
<dbReference type="Pfam" id="PF08352">
    <property type="entry name" value="oligo_HPY"/>
    <property type="match status" value="1"/>
</dbReference>
<evidence type="ECO:0000256" key="1">
    <source>
        <dbReference type="ARBA" id="ARBA00004417"/>
    </source>
</evidence>
<dbReference type="InterPro" id="IPR003593">
    <property type="entry name" value="AAA+_ATPase"/>
</dbReference>